<proteinExistence type="inferred from homology"/>
<evidence type="ECO:0000313" key="12">
    <source>
        <dbReference type="Proteomes" id="UP001446205"/>
    </source>
</evidence>
<dbReference type="PIRSF" id="PIRSF002465">
    <property type="entry name" value="Phsphlp_syn_PlsX"/>
    <property type="match status" value="1"/>
</dbReference>
<comment type="catalytic activity">
    <reaction evidence="1 10">
        <text>a fatty acyl-[ACP] + phosphate = an acyl phosphate + holo-[ACP]</text>
        <dbReference type="Rhea" id="RHEA:42292"/>
        <dbReference type="Rhea" id="RHEA-COMP:9685"/>
        <dbReference type="Rhea" id="RHEA-COMP:14125"/>
        <dbReference type="ChEBI" id="CHEBI:43474"/>
        <dbReference type="ChEBI" id="CHEBI:59918"/>
        <dbReference type="ChEBI" id="CHEBI:64479"/>
        <dbReference type="ChEBI" id="CHEBI:138651"/>
        <dbReference type="EC" id="2.3.1.274"/>
    </reaction>
</comment>
<dbReference type="Pfam" id="PF02504">
    <property type="entry name" value="FA_synthesis"/>
    <property type="match status" value="1"/>
</dbReference>
<evidence type="ECO:0000256" key="4">
    <source>
        <dbReference type="ARBA" id="ARBA00022679"/>
    </source>
</evidence>
<evidence type="ECO:0000256" key="10">
    <source>
        <dbReference type="HAMAP-Rule" id="MF_00019"/>
    </source>
</evidence>
<dbReference type="NCBIfam" id="TIGR00182">
    <property type="entry name" value="plsX"/>
    <property type="match status" value="1"/>
</dbReference>
<dbReference type="Gene3D" id="3.40.718.10">
    <property type="entry name" value="Isopropylmalate Dehydrogenase"/>
    <property type="match status" value="1"/>
</dbReference>
<organism evidence="11 12">
    <name type="scientific">Thermithiobacillus plumbiphilus</name>
    <dbReference type="NCBI Taxonomy" id="1729899"/>
    <lineage>
        <taxon>Bacteria</taxon>
        <taxon>Pseudomonadati</taxon>
        <taxon>Pseudomonadota</taxon>
        <taxon>Acidithiobacillia</taxon>
        <taxon>Acidithiobacillales</taxon>
        <taxon>Thermithiobacillaceae</taxon>
        <taxon>Thermithiobacillus</taxon>
    </lineage>
</organism>
<sequence>MKIAVDAMGGDFGPEVIIPASLAFLEETPEANIILLGQEDLLRQELLRHGASNHGRLQVQHAPQVVGMDEAPSQALRGKRNSSMRLGIDLIKTGAADALVSAGNTGALMAMGKVILRTIPGIDRPAIATTMPTRQGKTLMLDLGANVDCDAHHLYQFAIMGDVFARLVMNLPRPSIGLLNIGEEEIKGNETVKEAAVLLRGSSLNFHGNVEGSDIYRGTTDVVVCDGFVGNVALKVSEGLAQMIRTELKEAYQASWYGRLTAVLSLPVLRRFRDRLDHRRYNGATLLGLNGIIIKSHGNADAFAFAQAIRVAAAEVRHHLIANIAQEVQVLLAEHQETTA</sequence>
<keyword evidence="3 10" id="KW-0444">Lipid biosynthesis</keyword>
<gene>
    <name evidence="10 11" type="primary">plsX</name>
    <name evidence="11" type="ORF">WOB96_01495</name>
</gene>
<evidence type="ECO:0000256" key="7">
    <source>
        <dbReference type="ARBA" id="ARBA00023264"/>
    </source>
</evidence>
<comment type="subcellular location">
    <subcellularLocation>
        <location evidence="10">Cytoplasm</location>
    </subcellularLocation>
    <text evidence="10">Associated with the membrane possibly through PlsY.</text>
</comment>
<keyword evidence="7 10" id="KW-1208">Phospholipid metabolism</keyword>
<keyword evidence="4 10" id="KW-0808">Transferase</keyword>
<comment type="function">
    <text evidence="10">Catalyzes the reversible formation of acyl-phosphate (acyl-PO(4)) from acyl-[acyl-carrier-protein] (acyl-ACP). This enzyme utilizes acyl-ACP as fatty acyl donor, but not acyl-CoA.</text>
</comment>
<evidence type="ECO:0000256" key="5">
    <source>
        <dbReference type="ARBA" id="ARBA00023098"/>
    </source>
</evidence>
<evidence type="ECO:0000256" key="1">
    <source>
        <dbReference type="ARBA" id="ARBA00001232"/>
    </source>
</evidence>
<accession>A0ABU9D6V6</accession>
<dbReference type="PANTHER" id="PTHR30100:SF1">
    <property type="entry name" value="PHOSPHATE ACYLTRANSFERASE"/>
    <property type="match status" value="1"/>
</dbReference>
<comment type="subunit">
    <text evidence="9 10">Homodimer. Probably interacts with PlsY.</text>
</comment>
<dbReference type="Proteomes" id="UP001446205">
    <property type="component" value="Unassembled WGS sequence"/>
</dbReference>
<reference evidence="11 12" key="1">
    <citation type="submission" date="2024-04" db="EMBL/GenBank/DDBJ databases">
        <authorList>
            <person name="Abashina T."/>
            <person name="Shaikin A."/>
        </authorList>
    </citation>
    <scope>NUCLEOTIDE SEQUENCE [LARGE SCALE GENOMIC DNA]</scope>
    <source>
        <strain evidence="11 12">AAFK</strain>
    </source>
</reference>
<name>A0ABU9D6V6_9PROT</name>
<keyword evidence="5 10" id="KW-0443">Lipid metabolism</keyword>
<dbReference type="SUPFAM" id="SSF53659">
    <property type="entry name" value="Isocitrate/Isopropylmalate dehydrogenase-like"/>
    <property type="match status" value="1"/>
</dbReference>
<dbReference type="GO" id="GO:0043811">
    <property type="term" value="F:phosphate:acyl-[acyl carrier protein] acyltransferase activity"/>
    <property type="evidence" value="ECO:0007669"/>
    <property type="project" value="UniProtKB-EC"/>
</dbReference>
<keyword evidence="12" id="KW-1185">Reference proteome</keyword>
<comment type="pathway">
    <text evidence="10">Lipid metabolism; phospholipid metabolism.</text>
</comment>
<dbReference type="EC" id="2.3.1.274" evidence="8 10"/>
<evidence type="ECO:0000256" key="8">
    <source>
        <dbReference type="ARBA" id="ARBA00024069"/>
    </source>
</evidence>
<evidence type="ECO:0000256" key="9">
    <source>
        <dbReference type="ARBA" id="ARBA00046608"/>
    </source>
</evidence>
<keyword evidence="6 10" id="KW-0594">Phospholipid biosynthesis</keyword>
<evidence type="ECO:0000256" key="2">
    <source>
        <dbReference type="ARBA" id="ARBA00022490"/>
    </source>
</evidence>
<evidence type="ECO:0000256" key="6">
    <source>
        <dbReference type="ARBA" id="ARBA00023209"/>
    </source>
</evidence>
<evidence type="ECO:0000313" key="11">
    <source>
        <dbReference type="EMBL" id="MEK8088428.1"/>
    </source>
</evidence>
<protein>
    <recommendedName>
        <fullName evidence="8 10">Phosphate acyltransferase</fullName>
        <ecNumber evidence="8 10">2.3.1.274</ecNumber>
    </recommendedName>
    <alternativeName>
        <fullName evidence="10">Acyl-ACP phosphotransacylase</fullName>
    </alternativeName>
    <alternativeName>
        <fullName evidence="10">Acyl-[acyl-carrier-protein]--phosphate acyltransferase</fullName>
    </alternativeName>
    <alternativeName>
        <fullName evidence="10">Phosphate-acyl-ACP acyltransferase</fullName>
    </alternativeName>
</protein>
<keyword evidence="2 10" id="KW-0963">Cytoplasm</keyword>
<evidence type="ECO:0000256" key="3">
    <source>
        <dbReference type="ARBA" id="ARBA00022516"/>
    </source>
</evidence>
<dbReference type="RefSeq" id="WP_341369491.1">
    <property type="nucleotide sequence ID" value="NZ_JBBPCO010000001.1"/>
</dbReference>
<dbReference type="PANTHER" id="PTHR30100">
    <property type="entry name" value="FATTY ACID/PHOSPHOLIPID SYNTHESIS PROTEIN PLSX"/>
    <property type="match status" value="1"/>
</dbReference>
<dbReference type="HAMAP" id="MF_00019">
    <property type="entry name" value="PlsX"/>
    <property type="match status" value="1"/>
</dbReference>
<keyword evidence="11" id="KW-0012">Acyltransferase</keyword>
<comment type="similarity">
    <text evidence="10">Belongs to the PlsX family.</text>
</comment>
<dbReference type="InterPro" id="IPR012281">
    <property type="entry name" value="Phospholipid_synth_PlsX-like"/>
</dbReference>
<dbReference type="EMBL" id="JBBPCO010000001">
    <property type="protein sequence ID" value="MEK8088428.1"/>
    <property type="molecule type" value="Genomic_DNA"/>
</dbReference>
<dbReference type="InterPro" id="IPR003664">
    <property type="entry name" value="FA_synthesis"/>
</dbReference>
<comment type="caution">
    <text evidence="11">The sequence shown here is derived from an EMBL/GenBank/DDBJ whole genome shotgun (WGS) entry which is preliminary data.</text>
</comment>